<dbReference type="InterPro" id="IPR013762">
    <property type="entry name" value="Integrase-like_cat_sf"/>
</dbReference>
<comment type="similarity">
    <text evidence="1">Belongs to the 'phage' integrase family.</text>
</comment>
<evidence type="ECO:0000256" key="4">
    <source>
        <dbReference type="ARBA" id="ARBA00023172"/>
    </source>
</evidence>
<name>A0ABS7TAA4_9GAMM</name>
<gene>
    <name evidence="6" type="ORF">K7B09_00340</name>
</gene>
<dbReference type="GO" id="GO:0003677">
    <property type="term" value="F:DNA binding"/>
    <property type="evidence" value="ECO:0007669"/>
    <property type="project" value="UniProtKB-KW"/>
</dbReference>
<evidence type="ECO:0000256" key="2">
    <source>
        <dbReference type="ARBA" id="ARBA00022908"/>
    </source>
</evidence>
<dbReference type="InterPro" id="IPR002104">
    <property type="entry name" value="Integrase_catalytic"/>
</dbReference>
<dbReference type="PANTHER" id="PTHR30629">
    <property type="entry name" value="PROPHAGE INTEGRASE"/>
    <property type="match status" value="1"/>
</dbReference>
<dbReference type="CDD" id="cd00801">
    <property type="entry name" value="INT_P4_C"/>
    <property type="match status" value="1"/>
</dbReference>
<accession>A0ABS7TAA4</accession>
<dbReference type="PROSITE" id="PS51898">
    <property type="entry name" value="TYR_RECOMBINASE"/>
    <property type="match status" value="1"/>
</dbReference>
<dbReference type="InterPro" id="IPR025166">
    <property type="entry name" value="Integrase_DNA_bind_dom"/>
</dbReference>
<proteinExistence type="inferred from homology"/>
<dbReference type="InterPro" id="IPR053876">
    <property type="entry name" value="Phage_int_M"/>
</dbReference>
<keyword evidence="7" id="KW-1185">Reference proteome</keyword>
<dbReference type="Pfam" id="PF13356">
    <property type="entry name" value="Arm-DNA-bind_3"/>
    <property type="match status" value="1"/>
</dbReference>
<dbReference type="Gene3D" id="1.10.443.10">
    <property type="entry name" value="Intergrase catalytic core"/>
    <property type="match status" value="1"/>
</dbReference>
<feature type="domain" description="Tyr recombinase" evidence="5">
    <location>
        <begin position="208"/>
        <end position="395"/>
    </location>
</feature>
<dbReference type="InterPro" id="IPR050808">
    <property type="entry name" value="Phage_Integrase"/>
</dbReference>
<evidence type="ECO:0000313" key="7">
    <source>
        <dbReference type="Proteomes" id="UP001430290"/>
    </source>
</evidence>
<dbReference type="Proteomes" id="UP001430290">
    <property type="component" value="Unassembled WGS sequence"/>
</dbReference>
<keyword evidence="4" id="KW-0233">DNA recombination</keyword>
<dbReference type="RefSeq" id="WP_223625375.1">
    <property type="nucleotide sequence ID" value="NZ_JAIQDJ010000001.1"/>
</dbReference>
<dbReference type="PANTHER" id="PTHR30629:SF2">
    <property type="entry name" value="PROPHAGE INTEGRASE INTS-RELATED"/>
    <property type="match status" value="1"/>
</dbReference>
<keyword evidence="2" id="KW-0229">DNA integration</keyword>
<keyword evidence="3 6" id="KW-0238">DNA-binding</keyword>
<evidence type="ECO:0000256" key="3">
    <source>
        <dbReference type="ARBA" id="ARBA00023125"/>
    </source>
</evidence>
<sequence>MALTDVAIRKAKSGAKPAKLTDRGGLYLLVRPDGGKWWRLDYRRPVTGKRNTLSLGTYPDVGLADARARRDAARKHIAAGIDPSEHRKAEKAVGREQAANSFEVVAREWLQVRKPGWTDKNFEKEQARLENHAFPYIGGKPVASLGVAEIRPIIERVSKAGHLEQAHRLRFQLSRVFKYAVATGRADRDPAADLSEALPSRRDMTKQRYPTITDPKRIGDLLRAMDGFAGTFPVACALKLAPMWFCRPGEIRMAEWAHFELDGDFPAYRVPASNRKLRKKEKEHPDTPPHVIPLATQAVTILRELHALTGRDRYLFPGARDRKRHMSDGAINAALARIGFKDEMVGHGFRHLASTRLRELGWPREVVEAQLSHKVGGTEGVYNMAEYLPKRREMMQSWADYLDQVKLAGATALLR</sequence>
<dbReference type="EMBL" id="JAIQDJ010000001">
    <property type="protein sequence ID" value="MBZ4184774.1"/>
    <property type="molecule type" value="Genomic_DNA"/>
</dbReference>
<dbReference type="Gene3D" id="3.30.160.390">
    <property type="entry name" value="Integrase, DNA-binding domain"/>
    <property type="match status" value="1"/>
</dbReference>
<evidence type="ECO:0000259" key="5">
    <source>
        <dbReference type="PROSITE" id="PS51898"/>
    </source>
</evidence>
<dbReference type="SUPFAM" id="SSF56349">
    <property type="entry name" value="DNA breaking-rejoining enzymes"/>
    <property type="match status" value="1"/>
</dbReference>
<organism evidence="6 7">
    <name type="scientific">Thermomonas beijingensis</name>
    <dbReference type="NCBI Taxonomy" id="2872701"/>
    <lineage>
        <taxon>Bacteria</taxon>
        <taxon>Pseudomonadati</taxon>
        <taxon>Pseudomonadota</taxon>
        <taxon>Gammaproteobacteria</taxon>
        <taxon>Lysobacterales</taxon>
        <taxon>Lysobacteraceae</taxon>
        <taxon>Thermomonas</taxon>
    </lineage>
</organism>
<evidence type="ECO:0000313" key="6">
    <source>
        <dbReference type="EMBL" id="MBZ4184774.1"/>
    </source>
</evidence>
<dbReference type="InterPro" id="IPR011010">
    <property type="entry name" value="DNA_brk_join_enz"/>
</dbReference>
<comment type="caution">
    <text evidence="6">The sequence shown here is derived from an EMBL/GenBank/DDBJ whole genome shotgun (WGS) entry which is preliminary data.</text>
</comment>
<protein>
    <submittedName>
        <fullName evidence="6">Integrase arm-type DNA-binding domain-containing protein</fullName>
    </submittedName>
</protein>
<evidence type="ECO:0000256" key="1">
    <source>
        <dbReference type="ARBA" id="ARBA00008857"/>
    </source>
</evidence>
<dbReference type="Gene3D" id="1.10.150.130">
    <property type="match status" value="1"/>
</dbReference>
<dbReference type="Pfam" id="PF22022">
    <property type="entry name" value="Phage_int_M"/>
    <property type="match status" value="1"/>
</dbReference>
<dbReference type="Pfam" id="PF00589">
    <property type="entry name" value="Phage_integrase"/>
    <property type="match status" value="1"/>
</dbReference>
<dbReference type="InterPro" id="IPR038488">
    <property type="entry name" value="Integrase_DNA-bd_sf"/>
</dbReference>
<reference evidence="6" key="1">
    <citation type="submission" date="2021-09" db="EMBL/GenBank/DDBJ databases">
        <authorList>
            <person name="Wu T."/>
            <person name="Guo S.Z."/>
        </authorList>
    </citation>
    <scope>NUCLEOTIDE SEQUENCE</scope>
    <source>
        <strain evidence="6">RSS-23</strain>
    </source>
</reference>
<dbReference type="InterPro" id="IPR010998">
    <property type="entry name" value="Integrase_recombinase_N"/>
</dbReference>